<evidence type="ECO:0000313" key="1">
    <source>
        <dbReference type="EMBL" id="TDL20866.1"/>
    </source>
</evidence>
<sequence length="103" mass="11789">MDNVDAVKRYSYLLGQTEFFFSFILFITPQRARDPEYTTFMDPQPRAKGRGCKKANGNVKTIRHRNSDTGRKIKSRSRMVSVVLRETMSRSCSKSCLSSLKGT</sequence>
<protein>
    <submittedName>
        <fullName evidence="1">Uncharacterized protein</fullName>
    </submittedName>
</protein>
<dbReference type="EMBL" id="ML170185">
    <property type="protein sequence ID" value="TDL20866.1"/>
    <property type="molecule type" value="Genomic_DNA"/>
</dbReference>
<name>A0A4Y7Q0P2_9AGAM</name>
<organism evidence="1 2">
    <name type="scientific">Rickenella mellea</name>
    <dbReference type="NCBI Taxonomy" id="50990"/>
    <lineage>
        <taxon>Eukaryota</taxon>
        <taxon>Fungi</taxon>
        <taxon>Dikarya</taxon>
        <taxon>Basidiomycota</taxon>
        <taxon>Agaricomycotina</taxon>
        <taxon>Agaricomycetes</taxon>
        <taxon>Hymenochaetales</taxon>
        <taxon>Rickenellaceae</taxon>
        <taxon>Rickenella</taxon>
    </lineage>
</organism>
<dbReference type="STRING" id="50990.A0A4Y7Q0P2"/>
<dbReference type="AlphaFoldDB" id="A0A4Y7Q0P2"/>
<reference evidence="1 2" key="1">
    <citation type="submission" date="2018-06" db="EMBL/GenBank/DDBJ databases">
        <title>A transcriptomic atlas of mushroom development highlights an independent origin of complex multicellularity.</title>
        <authorList>
            <consortium name="DOE Joint Genome Institute"/>
            <person name="Krizsan K."/>
            <person name="Almasi E."/>
            <person name="Merenyi Z."/>
            <person name="Sahu N."/>
            <person name="Viragh M."/>
            <person name="Koszo T."/>
            <person name="Mondo S."/>
            <person name="Kiss B."/>
            <person name="Balint B."/>
            <person name="Kues U."/>
            <person name="Barry K."/>
            <person name="Hegedus J.C."/>
            <person name="Henrissat B."/>
            <person name="Johnson J."/>
            <person name="Lipzen A."/>
            <person name="Ohm R."/>
            <person name="Nagy I."/>
            <person name="Pangilinan J."/>
            <person name="Yan J."/>
            <person name="Xiong Y."/>
            <person name="Grigoriev I.V."/>
            <person name="Hibbett D.S."/>
            <person name="Nagy L.G."/>
        </authorList>
    </citation>
    <scope>NUCLEOTIDE SEQUENCE [LARGE SCALE GENOMIC DNA]</scope>
    <source>
        <strain evidence="1 2">SZMC22713</strain>
    </source>
</reference>
<accession>A0A4Y7Q0P2</accession>
<dbReference type="VEuPathDB" id="FungiDB:BD410DRAFT_871023"/>
<keyword evidence="2" id="KW-1185">Reference proteome</keyword>
<dbReference type="OrthoDB" id="2691546at2759"/>
<proteinExistence type="predicted"/>
<dbReference type="Proteomes" id="UP000294933">
    <property type="component" value="Unassembled WGS sequence"/>
</dbReference>
<evidence type="ECO:0000313" key="2">
    <source>
        <dbReference type="Proteomes" id="UP000294933"/>
    </source>
</evidence>
<gene>
    <name evidence="1" type="ORF">BD410DRAFT_871023</name>
</gene>